<comment type="subcellular location">
    <subcellularLocation>
        <location evidence="1">Cytoplasm</location>
    </subcellularLocation>
</comment>
<dbReference type="InterPro" id="IPR011332">
    <property type="entry name" value="Ribosomal_zn-bd"/>
</dbReference>
<evidence type="ECO:0000313" key="7">
    <source>
        <dbReference type="EMBL" id="PAV63045.1"/>
    </source>
</evidence>
<dbReference type="GO" id="GO:1990904">
    <property type="term" value="C:ribonucleoprotein complex"/>
    <property type="evidence" value="ECO:0007669"/>
    <property type="project" value="UniProtKB-KW"/>
</dbReference>
<dbReference type="SMART" id="SM01377">
    <property type="entry name" value="Ribosomal_L40e"/>
    <property type="match status" value="1"/>
</dbReference>
<keyword evidence="3" id="KW-0689">Ribosomal protein</keyword>
<dbReference type="SUPFAM" id="SSF57829">
    <property type="entry name" value="Zn-binding ribosomal proteins"/>
    <property type="match status" value="1"/>
</dbReference>
<keyword evidence="4" id="KW-0687">Ribonucleoprotein</keyword>
<dbReference type="InterPro" id="IPR001975">
    <property type="entry name" value="Ribosomal_eL40_dom"/>
</dbReference>
<dbReference type="GO" id="GO:0005737">
    <property type="term" value="C:cytoplasm"/>
    <property type="evidence" value="ECO:0007669"/>
    <property type="project" value="UniProtKB-SubCell"/>
</dbReference>
<keyword evidence="8" id="KW-1185">Reference proteome</keyword>
<dbReference type="GO" id="GO:0005840">
    <property type="term" value="C:ribosome"/>
    <property type="evidence" value="ECO:0007669"/>
    <property type="project" value="UniProtKB-KW"/>
</dbReference>
<evidence type="ECO:0000256" key="3">
    <source>
        <dbReference type="ARBA" id="ARBA00022980"/>
    </source>
</evidence>
<name>A0A2A2JMT9_9BILA</name>
<keyword evidence="2" id="KW-0963">Cytoplasm</keyword>
<dbReference type="STRING" id="2018661.A0A2A2JMT9"/>
<dbReference type="AlphaFoldDB" id="A0A2A2JMT9"/>
<evidence type="ECO:0000259" key="6">
    <source>
        <dbReference type="SMART" id="SM01377"/>
    </source>
</evidence>
<dbReference type="FunFam" id="4.10.1060.50:FF:000001">
    <property type="entry name" value="ubiquitin-60S ribosomal protein L40"/>
    <property type="match status" value="1"/>
</dbReference>
<dbReference type="GO" id="GO:0006412">
    <property type="term" value="P:translation"/>
    <property type="evidence" value="ECO:0007669"/>
    <property type="project" value="InterPro"/>
</dbReference>
<dbReference type="EMBL" id="LIAE01010334">
    <property type="protein sequence ID" value="PAV63045.1"/>
    <property type="molecule type" value="Genomic_DNA"/>
</dbReference>
<evidence type="ECO:0000313" key="8">
    <source>
        <dbReference type="Proteomes" id="UP000218231"/>
    </source>
</evidence>
<sequence length="85" mass="9799">MGKDCTTLHRIWKRATQTMSDVWCGKGYPPTLQKLAEKYKVDKKICRKCGAKNAIRATNCRKRACGHSTDLRDRHEMEMKSGKQN</sequence>
<evidence type="ECO:0000256" key="4">
    <source>
        <dbReference type="ARBA" id="ARBA00023274"/>
    </source>
</evidence>
<gene>
    <name evidence="7" type="ORF">WR25_09081</name>
</gene>
<proteinExistence type="predicted"/>
<evidence type="ECO:0000256" key="5">
    <source>
        <dbReference type="ARBA" id="ARBA00035298"/>
    </source>
</evidence>
<dbReference type="OrthoDB" id="428577at2759"/>
<dbReference type="Gene3D" id="4.10.1060.50">
    <property type="match status" value="1"/>
</dbReference>
<evidence type="ECO:0000256" key="1">
    <source>
        <dbReference type="ARBA" id="ARBA00004496"/>
    </source>
</evidence>
<comment type="caution">
    <text evidence="7">The sequence shown here is derived from an EMBL/GenBank/DDBJ whole genome shotgun (WGS) entry which is preliminary data.</text>
</comment>
<reference evidence="7 8" key="1">
    <citation type="journal article" date="2017" name="Curr. Biol.">
        <title>Genome architecture and evolution of a unichromosomal asexual nematode.</title>
        <authorList>
            <person name="Fradin H."/>
            <person name="Zegar C."/>
            <person name="Gutwein M."/>
            <person name="Lucas J."/>
            <person name="Kovtun M."/>
            <person name="Corcoran D."/>
            <person name="Baugh L.R."/>
            <person name="Kiontke K."/>
            <person name="Gunsalus K."/>
            <person name="Fitch D.H."/>
            <person name="Piano F."/>
        </authorList>
    </citation>
    <scope>NUCLEOTIDE SEQUENCE [LARGE SCALE GENOMIC DNA]</scope>
    <source>
        <strain evidence="7">PF1309</strain>
    </source>
</reference>
<accession>A0A2A2JMT9</accession>
<evidence type="ECO:0000256" key="2">
    <source>
        <dbReference type="ARBA" id="ARBA00022490"/>
    </source>
</evidence>
<dbReference type="Pfam" id="PF01020">
    <property type="entry name" value="Ribosomal_L40e"/>
    <property type="match status" value="1"/>
</dbReference>
<dbReference type="Proteomes" id="UP000218231">
    <property type="component" value="Unassembled WGS sequence"/>
</dbReference>
<dbReference type="InterPro" id="IPR038587">
    <property type="entry name" value="Ribosomal_eL40_sf"/>
</dbReference>
<protein>
    <recommendedName>
        <fullName evidence="5">Ubiquitin-ribosomal protein eL40 fusion protein</fullName>
    </recommendedName>
</protein>
<dbReference type="GO" id="GO:0003735">
    <property type="term" value="F:structural constituent of ribosome"/>
    <property type="evidence" value="ECO:0007669"/>
    <property type="project" value="InterPro"/>
</dbReference>
<feature type="domain" description="Large ribosomal subunit protein eL40" evidence="6">
    <location>
        <begin position="27"/>
        <end position="78"/>
    </location>
</feature>
<organism evidence="7 8">
    <name type="scientific">Diploscapter pachys</name>
    <dbReference type="NCBI Taxonomy" id="2018661"/>
    <lineage>
        <taxon>Eukaryota</taxon>
        <taxon>Metazoa</taxon>
        <taxon>Ecdysozoa</taxon>
        <taxon>Nematoda</taxon>
        <taxon>Chromadorea</taxon>
        <taxon>Rhabditida</taxon>
        <taxon>Rhabditina</taxon>
        <taxon>Rhabditomorpha</taxon>
        <taxon>Rhabditoidea</taxon>
        <taxon>Rhabditidae</taxon>
        <taxon>Diploscapter</taxon>
    </lineage>
</organism>